<evidence type="ECO:0000313" key="2">
    <source>
        <dbReference type="Proteomes" id="UP000185753"/>
    </source>
</evidence>
<dbReference type="STRING" id="1443941.A9J31_02065"/>
<keyword evidence="2" id="KW-1185">Reference proteome</keyword>
<dbReference type="Proteomes" id="UP000185753">
    <property type="component" value="Unassembled WGS sequence"/>
</dbReference>
<dbReference type="EMBL" id="LZDS01000012">
    <property type="protein sequence ID" value="OBX29101.1"/>
    <property type="molecule type" value="Genomic_DNA"/>
</dbReference>
<protein>
    <submittedName>
        <fullName evidence="1">Uncharacterized protein</fullName>
    </submittedName>
</protein>
<gene>
    <name evidence="1" type="ORF">A9J31_02065</name>
</gene>
<comment type="caution">
    <text evidence="1">The sequence shown here is derived from an EMBL/GenBank/DDBJ whole genome shotgun (WGS) entry which is preliminary data.</text>
</comment>
<organism evidence="1 2">
    <name type="scientific">Acinetobacter gandensis</name>
    <dbReference type="NCBI Taxonomy" id="1443941"/>
    <lineage>
        <taxon>Bacteria</taxon>
        <taxon>Pseudomonadati</taxon>
        <taxon>Pseudomonadota</taxon>
        <taxon>Gammaproteobacteria</taxon>
        <taxon>Moraxellales</taxon>
        <taxon>Moraxellaceae</taxon>
        <taxon>Acinetobacter</taxon>
    </lineage>
</organism>
<accession>A0A1A7RAZ8</accession>
<proteinExistence type="predicted"/>
<name>A0A1A7RAZ8_9GAMM</name>
<reference evidence="2" key="1">
    <citation type="submission" date="2016-06" db="EMBL/GenBank/DDBJ databases">
        <authorList>
            <person name="Radolfova-Krizova L."/>
            <person name="Nemec A."/>
        </authorList>
    </citation>
    <scope>NUCLEOTIDE SEQUENCE [LARGE SCALE GENOMIC DNA]</scope>
    <source>
        <strain evidence="2">ANC 4275</strain>
    </source>
</reference>
<dbReference type="AlphaFoldDB" id="A0A1A7RAZ8"/>
<evidence type="ECO:0000313" key="1">
    <source>
        <dbReference type="EMBL" id="OBX29101.1"/>
    </source>
</evidence>
<sequence>MDKLFAAAALFGLLLWVWAEFFRAIPNLEQVGVLKNFQLTTKEEIQGRFTVLDKRYYSAGHRLLHPAAPTVVGGFQDLAYVSNIDLLLSQNQQSYQTLKQQFEWTQDSRCFELKAKSSTSAPLAQTSEQLFNMSVIASTEAVANQIRRLKAGQQVQLQAEWVDVHSIKTGRAFNIAAARHGQHCRIYKINAMQIL</sequence>
<dbReference type="OrthoDB" id="6707934at2"/>
<dbReference type="RefSeq" id="WP_067762960.1">
    <property type="nucleotide sequence ID" value="NZ_LZDS01000012.1"/>
</dbReference>